<comment type="subcellular location">
    <subcellularLocation>
        <location evidence="1">Cell membrane</location>
        <topology evidence="1">Multi-pass membrane protein</topology>
    </subcellularLocation>
</comment>
<evidence type="ECO:0000256" key="8">
    <source>
        <dbReference type="ARBA" id="ARBA00023136"/>
    </source>
</evidence>
<evidence type="ECO:0000313" key="11">
    <source>
        <dbReference type="EMBL" id="KGF51992.1"/>
    </source>
</evidence>
<evidence type="ECO:0000256" key="7">
    <source>
        <dbReference type="ARBA" id="ARBA00023065"/>
    </source>
</evidence>
<feature type="transmembrane region" description="Helical" evidence="9">
    <location>
        <begin position="58"/>
        <end position="77"/>
    </location>
</feature>
<comment type="caution">
    <text evidence="11">The sequence shown here is derived from an EMBL/GenBank/DDBJ whole genome shotgun (WGS) entry which is preliminary data.</text>
</comment>
<proteinExistence type="predicted"/>
<dbReference type="GO" id="GO:0008324">
    <property type="term" value="F:monoatomic cation transmembrane transporter activity"/>
    <property type="evidence" value="ECO:0007669"/>
    <property type="project" value="InterPro"/>
</dbReference>
<evidence type="ECO:0000256" key="4">
    <source>
        <dbReference type="ARBA" id="ARBA00022475"/>
    </source>
</evidence>
<evidence type="ECO:0000256" key="6">
    <source>
        <dbReference type="ARBA" id="ARBA00022989"/>
    </source>
</evidence>
<dbReference type="PANTHER" id="PTHR32507:SF7">
    <property type="entry name" value="K(+)_H(+) ANTIPORTER NHAP2"/>
    <property type="match status" value="1"/>
</dbReference>
<feature type="transmembrane region" description="Helical" evidence="9">
    <location>
        <begin position="161"/>
        <end position="182"/>
    </location>
</feature>
<dbReference type="PANTHER" id="PTHR32507">
    <property type="entry name" value="NA(+)/H(+) ANTIPORTER 1"/>
    <property type="match status" value="1"/>
</dbReference>
<dbReference type="PATRIC" id="fig|742738.3.peg.4279"/>
<dbReference type="GO" id="GO:0006813">
    <property type="term" value="P:potassium ion transport"/>
    <property type="evidence" value="ECO:0007669"/>
    <property type="project" value="InterPro"/>
</dbReference>
<feature type="transmembrane region" description="Helical" evidence="9">
    <location>
        <begin position="29"/>
        <end position="46"/>
    </location>
</feature>
<dbReference type="NCBIfam" id="NF003716">
    <property type="entry name" value="PRK05326.1-3"/>
    <property type="match status" value="1"/>
</dbReference>
<dbReference type="HOGENOM" id="CLU_005912_9_1_9"/>
<dbReference type="Proteomes" id="UP000029585">
    <property type="component" value="Unassembled WGS sequence"/>
</dbReference>
<dbReference type="GO" id="GO:0015297">
    <property type="term" value="F:antiporter activity"/>
    <property type="evidence" value="ECO:0007669"/>
    <property type="project" value="UniProtKB-KW"/>
</dbReference>
<dbReference type="NCBIfam" id="NF003715">
    <property type="entry name" value="PRK05326.1-2"/>
    <property type="match status" value="1"/>
</dbReference>
<accession>A0A096CAM9</accession>
<dbReference type="Gene3D" id="3.30.70.1450">
    <property type="entry name" value="Regulator of K+ conductance, C-terminal domain"/>
    <property type="match status" value="2"/>
</dbReference>
<dbReference type="eggNOG" id="COG3263">
    <property type="taxonomic scope" value="Bacteria"/>
</dbReference>
<keyword evidence="3" id="KW-0050">Antiport</keyword>
<evidence type="ECO:0000259" key="10">
    <source>
        <dbReference type="PROSITE" id="PS51202"/>
    </source>
</evidence>
<gene>
    <name evidence="11" type="ORF">HMPREF9460_04167</name>
</gene>
<dbReference type="Pfam" id="PF02080">
    <property type="entry name" value="TrkA_C"/>
    <property type="match status" value="2"/>
</dbReference>
<organism evidence="11 12">
    <name type="scientific">Flavonifractor plautii 1_3_50AFAA</name>
    <dbReference type="NCBI Taxonomy" id="742738"/>
    <lineage>
        <taxon>Bacteria</taxon>
        <taxon>Bacillati</taxon>
        <taxon>Bacillota</taxon>
        <taxon>Clostridia</taxon>
        <taxon>Eubacteriales</taxon>
        <taxon>Oscillospiraceae</taxon>
        <taxon>Flavonifractor</taxon>
    </lineage>
</organism>
<reference evidence="11 12" key="1">
    <citation type="submission" date="2011-08" db="EMBL/GenBank/DDBJ databases">
        <title>The Genome Sequence of Clostridium orbiscindens 1_3_50AFAA.</title>
        <authorList>
            <consortium name="The Broad Institute Genome Sequencing Platform"/>
            <person name="Earl A."/>
            <person name="Ward D."/>
            <person name="Feldgarden M."/>
            <person name="Gevers D."/>
            <person name="Daigneault M."/>
            <person name="Strauss J."/>
            <person name="Allen-Vercoe E."/>
            <person name="Young S.K."/>
            <person name="Zeng Q."/>
            <person name="Gargeya S."/>
            <person name="Fitzgerald M."/>
            <person name="Haas B."/>
            <person name="Abouelleil A."/>
            <person name="Alvarado L."/>
            <person name="Arachchi H.M."/>
            <person name="Berlin A."/>
            <person name="Brown A."/>
            <person name="Chapman S.B."/>
            <person name="Chen Z."/>
            <person name="Dunbar C."/>
            <person name="Freedman E."/>
            <person name="Gearin G."/>
            <person name="Gellesch M."/>
            <person name="Goldberg J."/>
            <person name="Griggs A."/>
            <person name="Gujja S."/>
            <person name="Heiman D."/>
            <person name="Howarth C."/>
            <person name="Larson L."/>
            <person name="Lui A."/>
            <person name="MacDonald P.J.P."/>
            <person name="Montmayeur A."/>
            <person name="Murphy C."/>
            <person name="Neiman D."/>
            <person name="Pearson M."/>
            <person name="Priest M."/>
            <person name="Roberts A."/>
            <person name="Saif S."/>
            <person name="Shea T."/>
            <person name="Shenoy N."/>
            <person name="Sisk P."/>
            <person name="Stolte C."/>
            <person name="Sykes S."/>
            <person name="Wortman J."/>
            <person name="Nusbaum C."/>
            <person name="Birren B."/>
        </authorList>
    </citation>
    <scope>NUCLEOTIDE SEQUENCE [LARGE SCALE GENOMIC DNA]</scope>
    <source>
        <strain evidence="11 12">1_3_50AFAA</strain>
    </source>
</reference>
<feature type="transmembrane region" description="Helical" evidence="9">
    <location>
        <begin position="291"/>
        <end position="316"/>
    </location>
</feature>
<dbReference type="Pfam" id="PF00999">
    <property type="entry name" value="Na_H_Exchanger"/>
    <property type="match status" value="1"/>
</dbReference>
<dbReference type="PROSITE" id="PS51202">
    <property type="entry name" value="RCK_C"/>
    <property type="match status" value="2"/>
</dbReference>
<protein>
    <recommendedName>
        <fullName evidence="10">RCK C-terminal domain-containing protein</fullName>
    </recommendedName>
</protein>
<dbReference type="EMBL" id="ADLO01000134">
    <property type="protein sequence ID" value="KGF51992.1"/>
    <property type="molecule type" value="Genomic_DNA"/>
</dbReference>
<feature type="transmembrane region" description="Helical" evidence="9">
    <location>
        <begin position="357"/>
        <end position="378"/>
    </location>
</feature>
<sequence>MESILLLCAVVIVICIVASRLSQRLGVPALLLFLALGMLFGSDGLFRIPFDNFEAAERICSVALIFIMFYGGFGTRWEAARPAAARAVVLSTLGVAVTALLTALFCHFALGFSVLESFLTGAVISSTDAASVFSILRSKKLGLRNHTASLLEVESGSNDPASYMLTVIALSLMGVGGGGAIPWMIFAQVVFGLGLGAAVAGLSILVLRRLTLSDGLDTIFVVAAALLSFALPAVVGGNGYLGAYLAGILIGNAKIPHKAALVHFFDGLTGLAQILIFFLLGLLSFPRQLPAVFLPALAIMVFLTFVARPAAVFLLLAPFRCGVRQCLLVSWAGLRGAASIVFAIMAVASGAAIGYDLFHIVFCIALLSVAVQGSLLPLAARKLDMVDSAESVSRTFNDYQDQRQLHLTRFPIGAGHPWVGRTIGECELPADALVVMLRRGSENVIPNGDTAIQAGDLMVLSTPLYEDDDGVSLREVPVAEHGDWIGRPIKELGIPAEVLIVLVRRADGTTVVPKGGTVLQQGDMLVVNEWEET</sequence>
<feature type="transmembrane region" description="Helical" evidence="9">
    <location>
        <begin position="261"/>
        <end position="285"/>
    </location>
</feature>
<evidence type="ECO:0000313" key="12">
    <source>
        <dbReference type="Proteomes" id="UP000029585"/>
    </source>
</evidence>
<evidence type="ECO:0000256" key="9">
    <source>
        <dbReference type="SAM" id="Phobius"/>
    </source>
</evidence>
<dbReference type="GO" id="GO:0005886">
    <property type="term" value="C:plasma membrane"/>
    <property type="evidence" value="ECO:0007669"/>
    <property type="project" value="UniProtKB-SubCell"/>
</dbReference>
<dbReference type="InterPro" id="IPR038770">
    <property type="entry name" value="Na+/solute_symporter_sf"/>
</dbReference>
<name>A0A096CAM9_FLAPL</name>
<feature type="transmembrane region" description="Helical" evidence="9">
    <location>
        <begin position="83"/>
        <end position="106"/>
    </location>
</feature>
<feature type="domain" description="RCK C-terminal" evidence="10">
    <location>
        <begin position="394"/>
        <end position="476"/>
    </location>
</feature>
<dbReference type="InterPro" id="IPR006153">
    <property type="entry name" value="Cation/H_exchanger_TM"/>
</dbReference>
<keyword evidence="2" id="KW-0813">Transport</keyword>
<evidence type="ECO:0000256" key="3">
    <source>
        <dbReference type="ARBA" id="ARBA00022449"/>
    </source>
</evidence>
<feature type="domain" description="RCK C-terminal" evidence="10">
    <location>
        <begin position="478"/>
        <end position="533"/>
    </location>
</feature>
<keyword evidence="8 9" id="KW-0472">Membrane</keyword>
<keyword evidence="6 9" id="KW-1133">Transmembrane helix</keyword>
<dbReference type="AlphaFoldDB" id="A0A096CAM9"/>
<dbReference type="SUPFAM" id="SSF116726">
    <property type="entry name" value="TrkA C-terminal domain-like"/>
    <property type="match status" value="2"/>
</dbReference>
<keyword evidence="12" id="KW-1185">Reference proteome</keyword>
<dbReference type="InterPro" id="IPR036721">
    <property type="entry name" value="RCK_C_sf"/>
</dbReference>
<feature type="transmembrane region" description="Helical" evidence="9">
    <location>
        <begin position="328"/>
        <end position="351"/>
    </location>
</feature>
<dbReference type="Gene3D" id="1.20.1530.20">
    <property type="match status" value="1"/>
</dbReference>
<evidence type="ECO:0000256" key="1">
    <source>
        <dbReference type="ARBA" id="ARBA00004651"/>
    </source>
</evidence>
<feature type="transmembrane region" description="Helical" evidence="9">
    <location>
        <begin position="219"/>
        <end position="249"/>
    </location>
</feature>
<evidence type="ECO:0000256" key="2">
    <source>
        <dbReference type="ARBA" id="ARBA00022448"/>
    </source>
</evidence>
<dbReference type="GO" id="GO:1902600">
    <property type="term" value="P:proton transmembrane transport"/>
    <property type="evidence" value="ECO:0007669"/>
    <property type="project" value="InterPro"/>
</dbReference>
<keyword evidence="7" id="KW-0406">Ion transport</keyword>
<evidence type="ECO:0000256" key="5">
    <source>
        <dbReference type="ARBA" id="ARBA00022692"/>
    </source>
</evidence>
<dbReference type="RefSeq" id="WP_009260376.1">
    <property type="nucleotide sequence ID" value="NZ_KN174171.1"/>
</dbReference>
<feature type="transmembrane region" description="Helical" evidence="9">
    <location>
        <begin position="189"/>
        <end position="207"/>
    </location>
</feature>
<keyword evidence="5 9" id="KW-0812">Transmembrane</keyword>
<dbReference type="InterPro" id="IPR006037">
    <property type="entry name" value="RCK_C"/>
</dbReference>
<keyword evidence="4" id="KW-1003">Cell membrane</keyword>